<proteinExistence type="predicted"/>
<dbReference type="Proteomes" id="UP000245802">
    <property type="component" value="Chromosome"/>
</dbReference>
<evidence type="ECO:0000313" key="2">
    <source>
        <dbReference type="Proteomes" id="UP000245802"/>
    </source>
</evidence>
<name>A0A2Z3HC00_9BACT</name>
<accession>A0A2Z3HC00</accession>
<keyword evidence="2" id="KW-1185">Reference proteome</keyword>
<gene>
    <name evidence="1" type="ORF">C1280_18250</name>
</gene>
<dbReference type="EMBL" id="CP025958">
    <property type="protein sequence ID" value="AWM38740.1"/>
    <property type="molecule type" value="Genomic_DNA"/>
</dbReference>
<organism evidence="1 2">
    <name type="scientific">Gemmata obscuriglobus</name>
    <dbReference type="NCBI Taxonomy" id="114"/>
    <lineage>
        <taxon>Bacteria</taxon>
        <taxon>Pseudomonadati</taxon>
        <taxon>Planctomycetota</taxon>
        <taxon>Planctomycetia</taxon>
        <taxon>Gemmatales</taxon>
        <taxon>Gemmataceae</taxon>
        <taxon>Gemmata</taxon>
    </lineage>
</organism>
<sequence length="224" mass="23268">MNQPEKTPEEIEREMLQTREALTEKVAALENQVVGTVQTAADTFTGTVEAVKSLVNHAPERVSETVRQASAAMSDALKGTLDISSHVREHPWVAVGISALLGGVVGAMIAPRRGAGGSFSPFAEASGPIPAAAHPASTSSQPVAAVGGTAHPGIFDEVRNALGAKVRELADTALNALSTSLKSTLETTVPKLVDQAASHLTETESNDVPETLAARFDARRTQGS</sequence>
<evidence type="ECO:0000313" key="1">
    <source>
        <dbReference type="EMBL" id="AWM38740.1"/>
    </source>
</evidence>
<protein>
    <recommendedName>
        <fullName evidence="3">DUF3618 domain-containing protein</fullName>
    </recommendedName>
</protein>
<dbReference type="KEGG" id="gog:C1280_18250"/>
<reference evidence="1 2" key="1">
    <citation type="submission" date="2018-01" db="EMBL/GenBank/DDBJ databases">
        <title>G. obscuriglobus.</title>
        <authorList>
            <person name="Franke J."/>
            <person name="Blomberg W."/>
            <person name="Selmecki A."/>
        </authorList>
    </citation>
    <scope>NUCLEOTIDE SEQUENCE [LARGE SCALE GENOMIC DNA]</scope>
    <source>
        <strain evidence="1 2">DSM 5831</strain>
    </source>
</reference>
<evidence type="ECO:0008006" key="3">
    <source>
        <dbReference type="Google" id="ProtNLM"/>
    </source>
</evidence>
<dbReference type="AlphaFoldDB" id="A0A2Z3HC00"/>